<dbReference type="InterPro" id="IPR000941">
    <property type="entry name" value="Enolase"/>
</dbReference>
<name>A0AAW3JSP9_9FIRM</name>
<evidence type="ECO:0000313" key="10">
    <source>
        <dbReference type="EMBL" id="KQC85225.1"/>
    </source>
</evidence>
<dbReference type="Pfam" id="PF00113">
    <property type="entry name" value="Enolase_C"/>
    <property type="match status" value="2"/>
</dbReference>
<comment type="similarity">
    <text evidence="2">Belongs to the enolase family.</text>
</comment>
<dbReference type="GO" id="GO:0000015">
    <property type="term" value="C:phosphopyruvate hydratase complex"/>
    <property type="evidence" value="ECO:0007669"/>
    <property type="project" value="InterPro"/>
</dbReference>
<feature type="domain" description="Enolase C-terminal TIM barrel" evidence="9">
    <location>
        <begin position="251"/>
        <end position="299"/>
    </location>
</feature>
<dbReference type="GO" id="GO:0000287">
    <property type="term" value="F:magnesium ion binding"/>
    <property type="evidence" value="ECO:0007669"/>
    <property type="project" value="InterPro"/>
</dbReference>
<dbReference type="Proteomes" id="UP000050833">
    <property type="component" value="Unassembled WGS sequence"/>
</dbReference>
<evidence type="ECO:0000256" key="4">
    <source>
        <dbReference type="ARBA" id="ARBA00017068"/>
    </source>
</evidence>
<evidence type="ECO:0000256" key="3">
    <source>
        <dbReference type="ARBA" id="ARBA00012058"/>
    </source>
</evidence>
<keyword evidence="5" id="KW-0964">Secreted</keyword>
<evidence type="ECO:0000259" key="9">
    <source>
        <dbReference type="Pfam" id="PF00113"/>
    </source>
</evidence>
<reference evidence="10 11" key="1">
    <citation type="submission" date="2015-10" db="EMBL/GenBank/DDBJ databases">
        <title>Butyribacter intestini gen. nov., sp. nov., a butyric acid-producing bacterium of the family Lachnospiraceae isolated from the human faeces.</title>
        <authorList>
            <person name="Zou Y."/>
            <person name="Xue W."/>
            <person name="Luo G."/>
            <person name="Lv M."/>
        </authorList>
    </citation>
    <scope>NUCLEOTIDE SEQUENCE [LARGE SCALE GENOMIC DNA]</scope>
    <source>
        <strain evidence="10 11">TF01-11</strain>
    </source>
</reference>
<sequence length="306" mass="34903">MGKFITNSFKLRKADESRKNVPFEYYAVFSGKEFNIPVVDVFRKGKIFGSSLDFAKVVFLPVGAKSYENALDMGQKIVTSIKKKIRYGTMSSIEENDDILTRDIRGYLYDIFDVMEMMSSAVKSCGFKMGEDVVFMLDAGAGRLYRKEADMYYFPGESSKRKDKLNTQGNEEETWQNYIEKEVGCQCEGVEYRTCCDSPAFSMESLCDRKVPDYERGVDRAFYPMVSMYERNSEDIMENILPETPDTKAVSVLRSALEMTDYYKKLCDRFPVIAISGALAVNDVKGWEILDDKLGDSVVFLDEGVF</sequence>
<dbReference type="PANTHER" id="PTHR11902:SF1">
    <property type="entry name" value="ENOLASE"/>
    <property type="match status" value="1"/>
</dbReference>
<keyword evidence="8" id="KW-0456">Lyase</keyword>
<keyword evidence="7" id="KW-0324">Glycolysis</keyword>
<comment type="pathway">
    <text evidence="1">Carbohydrate degradation; glycolysis; pyruvate from D-glyceraldehyde 3-phosphate: step 4/5.</text>
</comment>
<dbReference type="GO" id="GO:0006096">
    <property type="term" value="P:glycolytic process"/>
    <property type="evidence" value="ECO:0007669"/>
    <property type="project" value="UniProtKB-KW"/>
</dbReference>
<evidence type="ECO:0000256" key="8">
    <source>
        <dbReference type="ARBA" id="ARBA00023239"/>
    </source>
</evidence>
<dbReference type="EC" id="4.2.1.11" evidence="3"/>
<evidence type="ECO:0000256" key="7">
    <source>
        <dbReference type="ARBA" id="ARBA00023152"/>
    </source>
</evidence>
<gene>
    <name evidence="10" type="ORF">APZ18_11045</name>
</gene>
<evidence type="ECO:0000256" key="6">
    <source>
        <dbReference type="ARBA" id="ARBA00022723"/>
    </source>
</evidence>
<evidence type="ECO:0000256" key="1">
    <source>
        <dbReference type="ARBA" id="ARBA00005031"/>
    </source>
</evidence>
<keyword evidence="11" id="KW-1185">Reference proteome</keyword>
<dbReference type="GO" id="GO:0004634">
    <property type="term" value="F:phosphopyruvate hydratase activity"/>
    <property type="evidence" value="ECO:0007669"/>
    <property type="project" value="UniProtKB-EC"/>
</dbReference>
<evidence type="ECO:0000256" key="5">
    <source>
        <dbReference type="ARBA" id="ARBA00022525"/>
    </source>
</evidence>
<dbReference type="SUPFAM" id="SSF51604">
    <property type="entry name" value="Enolase C-terminal domain-like"/>
    <property type="match status" value="2"/>
</dbReference>
<evidence type="ECO:0000256" key="2">
    <source>
        <dbReference type="ARBA" id="ARBA00009604"/>
    </source>
</evidence>
<keyword evidence="6" id="KW-0479">Metal-binding</keyword>
<dbReference type="InterPro" id="IPR020810">
    <property type="entry name" value="Enolase_C"/>
</dbReference>
<proteinExistence type="inferred from homology"/>
<dbReference type="AlphaFoldDB" id="A0AAW3JSP9"/>
<dbReference type="PANTHER" id="PTHR11902">
    <property type="entry name" value="ENOLASE"/>
    <property type="match status" value="1"/>
</dbReference>
<dbReference type="Gene3D" id="3.20.20.120">
    <property type="entry name" value="Enolase-like C-terminal domain"/>
    <property type="match status" value="2"/>
</dbReference>
<dbReference type="InterPro" id="IPR036849">
    <property type="entry name" value="Enolase-like_C_sf"/>
</dbReference>
<feature type="domain" description="Enolase C-terminal TIM barrel" evidence="9">
    <location>
        <begin position="35"/>
        <end position="173"/>
    </location>
</feature>
<evidence type="ECO:0000313" key="11">
    <source>
        <dbReference type="Proteomes" id="UP000050833"/>
    </source>
</evidence>
<protein>
    <recommendedName>
        <fullName evidence="4">Enolase</fullName>
        <ecNumber evidence="3">4.2.1.11</ecNumber>
    </recommendedName>
</protein>
<organism evidence="10 11">
    <name type="scientific">Butyribacter intestini</name>
    <dbReference type="NCBI Taxonomy" id="1703332"/>
    <lineage>
        <taxon>Bacteria</taxon>
        <taxon>Bacillati</taxon>
        <taxon>Bacillota</taxon>
        <taxon>Clostridia</taxon>
        <taxon>Lachnospirales</taxon>
        <taxon>Lachnospiraceae</taxon>
        <taxon>Butyribacter</taxon>
    </lineage>
</organism>
<accession>A0AAW3JSP9</accession>
<dbReference type="EMBL" id="LLKB01000005">
    <property type="protein sequence ID" value="KQC85225.1"/>
    <property type="molecule type" value="Genomic_DNA"/>
</dbReference>
<dbReference type="RefSeq" id="WP_055944923.1">
    <property type="nucleotide sequence ID" value="NZ_JAQDDZ010000002.1"/>
</dbReference>
<comment type="caution">
    <text evidence="10">The sequence shown here is derived from an EMBL/GenBank/DDBJ whole genome shotgun (WGS) entry which is preliminary data.</text>
</comment>